<dbReference type="RefSeq" id="XP_040659457.1">
    <property type="nucleotide sequence ID" value="XM_040798574.1"/>
</dbReference>
<gene>
    <name evidence="2" type="ORF">DCS_01239</name>
</gene>
<sequence>MTPDRWQPAEQDGYEVLETGGGGEDANRRSRNLRPLGSNKRQYLDLHSMCLDSPPLESLLPPDFQGHGGERQE</sequence>
<evidence type="ECO:0000313" key="3">
    <source>
        <dbReference type="Proteomes" id="UP000076580"/>
    </source>
</evidence>
<keyword evidence="3" id="KW-1185">Reference proteome</keyword>
<comment type="caution">
    <text evidence="2">The sequence shown here is derived from an EMBL/GenBank/DDBJ whole genome shotgun (WGS) entry which is preliminary data.</text>
</comment>
<feature type="compositionally biased region" description="Low complexity" evidence="1">
    <location>
        <begin position="53"/>
        <end position="63"/>
    </location>
</feature>
<dbReference type="AlphaFoldDB" id="A0A151GSM6"/>
<name>A0A151GSM6_DRECN</name>
<reference evidence="2 3" key="1">
    <citation type="journal article" date="2016" name="Sci. Rep.">
        <title>Insights into Adaptations to a Near-Obligate Nematode Endoparasitic Lifestyle from the Finished Genome of Drechmeria coniospora.</title>
        <authorList>
            <person name="Zhang L."/>
            <person name="Zhou Z."/>
            <person name="Guo Q."/>
            <person name="Fokkens L."/>
            <person name="Miskei M."/>
            <person name="Pocsi I."/>
            <person name="Zhang W."/>
            <person name="Chen M."/>
            <person name="Wang L."/>
            <person name="Sun Y."/>
            <person name="Donzelli B.G."/>
            <person name="Gibson D.M."/>
            <person name="Nelson D.R."/>
            <person name="Luo J.G."/>
            <person name="Rep M."/>
            <person name="Liu H."/>
            <person name="Yang S."/>
            <person name="Wang J."/>
            <person name="Krasnoff S.B."/>
            <person name="Xu Y."/>
            <person name="Molnar I."/>
            <person name="Lin M."/>
        </authorList>
    </citation>
    <scope>NUCLEOTIDE SEQUENCE [LARGE SCALE GENOMIC DNA]</scope>
    <source>
        <strain evidence="2 3">ARSEF 6962</strain>
    </source>
</reference>
<evidence type="ECO:0000256" key="1">
    <source>
        <dbReference type="SAM" id="MobiDB-lite"/>
    </source>
</evidence>
<feature type="region of interest" description="Disordered" evidence="1">
    <location>
        <begin position="53"/>
        <end position="73"/>
    </location>
</feature>
<dbReference type="InParanoid" id="A0A151GSM6"/>
<accession>A0A151GSM6</accession>
<organism evidence="2 3">
    <name type="scientific">Drechmeria coniospora</name>
    <name type="common">Nematophagous fungus</name>
    <name type="synonym">Meria coniospora</name>
    <dbReference type="NCBI Taxonomy" id="98403"/>
    <lineage>
        <taxon>Eukaryota</taxon>
        <taxon>Fungi</taxon>
        <taxon>Dikarya</taxon>
        <taxon>Ascomycota</taxon>
        <taxon>Pezizomycotina</taxon>
        <taxon>Sordariomycetes</taxon>
        <taxon>Hypocreomycetidae</taxon>
        <taxon>Hypocreales</taxon>
        <taxon>Ophiocordycipitaceae</taxon>
        <taxon>Drechmeria</taxon>
    </lineage>
</organism>
<evidence type="ECO:0000313" key="2">
    <source>
        <dbReference type="EMBL" id="KYK60105.1"/>
    </source>
</evidence>
<dbReference type="EMBL" id="LAYC01000001">
    <property type="protein sequence ID" value="KYK60105.1"/>
    <property type="molecule type" value="Genomic_DNA"/>
</dbReference>
<protein>
    <submittedName>
        <fullName evidence="2">Uncharacterized protein</fullName>
    </submittedName>
</protein>
<dbReference type="GeneID" id="63713882"/>
<proteinExistence type="predicted"/>
<feature type="region of interest" description="Disordered" evidence="1">
    <location>
        <begin position="1"/>
        <end position="39"/>
    </location>
</feature>
<dbReference type="Proteomes" id="UP000076580">
    <property type="component" value="Chromosome 01"/>
</dbReference>